<reference evidence="2" key="1">
    <citation type="journal article" date="2023" name="Mol. Phylogenet. Evol.">
        <title>Genome-scale phylogeny and comparative genomics of the fungal order Sordariales.</title>
        <authorList>
            <person name="Hensen N."/>
            <person name="Bonometti L."/>
            <person name="Westerberg I."/>
            <person name="Brannstrom I.O."/>
            <person name="Guillou S."/>
            <person name="Cros-Aarteil S."/>
            <person name="Calhoun S."/>
            <person name="Haridas S."/>
            <person name="Kuo A."/>
            <person name="Mondo S."/>
            <person name="Pangilinan J."/>
            <person name="Riley R."/>
            <person name="LaButti K."/>
            <person name="Andreopoulos B."/>
            <person name="Lipzen A."/>
            <person name="Chen C."/>
            <person name="Yan M."/>
            <person name="Daum C."/>
            <person name="Ng V."/>
            <person name="Clum A."/>
            <person name="Steindorff A."/>
            <person name="Ohm R.A."/>
            <person name="Martin F."/>
            <person name="Silar P."/>
            <person name="Natvig D.O."/>
            <person name="Lalanne C."/>
            <person name="Gautier V."/>
            <person name="Ament-Velasquez S.L."/>
            <person name="Kruys A."/>
            <person name="Hutchinson M.I."/>
            <person name="Powell A.J."/>
            <person name="Barry K."/>
            <person name="Miller A.N."/>
            <person name="Grigoriev I.V."/>
            <person name="Debuchy R."/>
            <person name="Gladieux P."/>
            <person name="Hiltunen Thoren M."/>
            <person name="Johannesson H."/>
        </authorList>
    </citation>
    <scope>NUCLEOTIDE SEQUENCE</scope>
    <source>
        <strain evidence="2">CBS 141.50</strain>
    </source>
</reference>
<accession>A0AAN6V6T9</accession>
<dbReference type="GeneID" id="87813241"/>
<dbReference type="AlphaFoldDB" id="A0AAN6V6T9"/>
<evidence type="ECO:0000313" key="3">
    <source>
        <dbReference type="Proteomes" id="UP001302676"/>
    </source>
</evidence>
<feature type="region of interest" description="Disordered" evidence="1">
    <location>
        <begin position="247"/>
        <end position="274"/>
    </location>
</feature>
<evidence type="ECO:0000256" key="1">
    <source>
        <dbReference type="SAM" id="MobiDB-lite"/>
    </source>
</evidence>
<dbReference type="EMBL" id="MU853568">
    <property type="protein sequence ID" value="KAK4145534.1"/>
    <property type="molecule type" value="Genomic_DNA"/>
</dbReference>
<dbReference type="Proteomes" id="UP001302676">
    <property type="component" value="Unassembled WGS sequence"/>
</dbReference>
<protein>
    <submittedName>
        <fullName evidence="2">Uncharacterized protein</fullName>
    </submittedName>
</protein>
<sequence>MKPDWAVVERSILKRYRYAHKDDTEKSLVYAVGDSKLKQKWKSAWLSLNDASCTVNTDQPYHAPGTPAPDVQKTSKIHEERINPLKQMATYCRYAESRYGYIVTQTELVALRVRRIPGSKAHNAAIEYCAIPWSAHGSGKLTAHLAIWALGCMGMNDHERALEGPNKAVLQHMAKLTWWTEDKVKKTYTNVISRRVVNSEQWAKLKGSTTTILHTDDAGGRSLTSTFIPTGPAMPNIADQMAKLNLGTADAPPATPQKGAPTSSSSNKPKPKSYTKCTIDGKTYGLTPDAAGNYVVLDSKKTVKFKLVKDAKKNWVVSGKPNVVAKMEY</sequence>
<name>A0AAN6V6T9_9PEZI</name>
<proteinExistence type="predicted"/>
<keyword evidence="3" id="KW-1185">Reference proteome</keyword>
<dbReference type="RefSeq" id="XP_062638905.1">
    <property type="nucleotide sequence ID" value="XM_062776628.1"/>
</dbReference>
<gene>
    <name evidence="2" type="ORF">C8A04DRAFT_10554</name>
</gene>
<organism evidence="2 3">
    <name type="scientific">Dichotomopilus funicola</name>
    <dbReference type="NCBI Taxonomy" id="1934379"/>
    <lineage>
        <taxon>Eukaryota</taxon>
        <taxon>Fungi</taxon>
        <taxon>Dikarya</taxon>
        <taxon>Ascomycota</taxon>
        <taxon>Pezizomycotina</taxon>
        <taxon>Sordariomycetes</taxon>
        <taxon>Sordariomycetidae</taxon>
        <taxon>Sordariales</taxon>
        <taxon>Chaetomiaceae</taxon>
        <taxon>Dichotomopilus</taxon>
    </lineage>
</organism>
<comment type="caution">
    <text evidence="2">The sequence shown here is derived from an EMBL/GenBank/DDBJ whole genome shotgun (WGS) entry which is preliminary data.</text>
</comment>
<reference evidence="2" key="2">
    <citation type="submission" date="2023-05" db="EMBL/GenBank/DDBJ databases">
        <authorList>
            <consortium name="Lawrence Berkeley National Laboratory"/>
            <person name="Steindorff A."/>
            <person name="Hensen N."/>
            <person name="Bonometti L."/>
            <person name="Westerberg I."/>
            <person name="Brannstrom I.O."/>
            <person name="Guillou S."/>
            <person name="Cros-Aarteil S."/>
            <person name="Calhoun S."/>
            <person name="Haridas S."/>
            <person name="Kuo A."/>
            <person name="Mondo S."/>
            <person name="Pangilinan J."/>
            <person name="Riley R."/>
            <person name="Labutti K."/>
            <person name="Andreopoulos B."/>
            <person name="Lipzen A."/>
            <person name="Chen C."/>
            <person name="Yanf M."/>
            <person name="Daum C."/>
            <person name="Ng V."/>
            <person name="Clum A."/>
            <person name="Ohm R."/>
            <person name="Martin F."/>
            <person name="Silar P."/>
            <person name="Natvig D."/>
            <person name="Lalanne C."/>
            <person name="Gautier V."/>
            <person name="Ament-Velasquez S.L."/>
            <person name="Kruys A."/>
            <person name="Hutchinson M.I."/>
            <person name="Powell A.J."/>
            <person name="Barry K."/>
            <person name="Miller A.N."/>
            <person name="Grigoriev I.V."/>
            <person name="Debuchy R."/>
            <person name="Gladieux P."/>
            <person name="Thoren M.H."/>
            <person name="Johannesson H."/>
        </authorList>
    </citation>
    <scope>NUCLEOTIDE SEQUENCE</scope>
    <source>
        <strain evidence="2">CBS 141.50</strain>
    </source>
</reference>
<evidence type="ECO:0000313" key="2">
    <source>
        <dbReference type="EMBL" id="KAK4145534.1"/>
    </source>
</evidence>